<protein>
    <submittedName>
        <fullName evidence="1">Uncharacterized protein</fullName>
    </submittedName>
</protein>
<dbReference type="EMBL" id="SRLO01012172">
    <property type="protein sequence ID" value="TNN25579.1"/>
    <property type="molecule type" value="Genomic_DNA"/>
</dbReference>
<proteinExistence type="predicted"/>
<reference evidence="1 2" key="1">
    <citation type="submission" date="2019-03" db="EMBL/GenBank/DDBJ databases">
        <title>First draft genome of Liparis tanakae, snailfish: a comprehensive survey of snailfish specific genes.</title>
        <authorList>
            <person name="Kim W."/>
            <person name="Song I."/>
            <person name="Jeong J.-H."/>
            <person name="Kim D."/>
            <person name="Kim S."/>
            <person name="Ryu S."/>
            <person name="Song J.Y."/>
            <person name="Lee S.K."/>
        </authorList>
    </citation>
    <scope>NUCLEOTIDE SEQUENCE [LARGE SCALE GENOMIC DNA]</scope>
    <source>
        <tissue evidence="1">Muscle</tissue>
    </source>
</reference>
<accession>A0A4Z2E9T7</accession>
<gene>
    <name evidence="1" type="ORF">EYF80_064290</name>
</gene>
<evidence type="ECO:0000313" key="1">
    <source>
        <dbReference type="EMBL" id="TNN25579.1"/>
    </source>
</evidence>
<sequence>MRMSWPANNAAPPR</sequence>
<dbReference type="Proteomes" id="UP000314294">
    <property type="component" value="Unassembled WGS sequence"/>
</dbReference>
<name>A0A4Z2E9T7_9TELE</name>
<comment type="caution">
    <text evidence="1">The sequence shown here is derived from an EMBL/GenBank/DDBJ whole genome shotgun (WGS) entry which is preliminary data.</text>
</comment>
<keyword evidence="2" id="KW-1185">Reference proteome</keyword>
<evidence type="ECO:0000313" key="2">
    <source>
        <dbReference type="Proteomes" id="UP000314294"/>
    </source>
</evidence>
<organism evidence="1 2">
    <name type="scientific">Liparis tanakae</name>
    <name type="common">Tanaka's snailfish</name>
    <dbReference type="NCBI Taxonomy" id="230148"/>
    <lineage>
        <taxon>Eukaryota</taxon>
        <taxon>Metazoa</taxon>
        <taxon>Chordata</taxon>
        <taxon>Craniata</taxon>
        <taxon>Vertebrata</taxon>
        <taxon>Euteleostomi</taxon>
        <taxon>Actinopterygii</taxon>
        <taxon>Neopterygii</taxon>
        <taxon>Teleostei</taxon>
        <taxon>Neoteleostei</taxon>
        <taxon>Acanthomorphata</taxon>
        <taxon>Eupercaria</taxon>
        <taxon>Perciformes</taxon>
        <taxon>Cottioidei</taxon>
        <taxon>Cottales</taxon>
        <taxon>Liparidae</taxon>
        <taxon>Liparis</taxon>
    </lineage>
</organism>